<dbReference type="Gene3D" id="3.90.1530.30">
    <property type="match status" value="1"/>
</dbReference>
<keyword evidence="3" id="KW-0175">Coiled coil</keyword>
<accession>A0ABX0GT62</accession>
<dbReference type="Pfam" id="PF17762">
    <property type="entry name" value="HTH_ParB"/>
    <property type="match status" value="1"/>
</dbReference>
<name>A0ABX0GT62_9ACTN</name>
<dbReference type="Proteomes" id="UP000800981">
    <property type="component" value="Unassembled WGS sequence"/>
</dbReference>
<evidence type="ECO:0000313" key="7">
    <source>
        <dbReference type="Proteomes" id="UP000800981"/>
    </source>
</evidence>
<evidence type="ECO:0000256" key="4">
    <source>
        <dbReference type="SAM" id="MobiDB-lite"/>
    </source>
</evidence>
<feature type="region of interest" description="Disordered" evidence="4">
    <location>
        <begin position="1"/>
        <end position="36"/>
    </location>
</feature>
<dbReference type="EMBL" id="JAANNP010000002">
    <property type="protein sequence ID" value="NHC13705.1"/>
    <property type="molecule type" value="Genomic_DNA"/>
</dbReference>
<dbReference type="SUPFAM" id="SSF110849">
    <property type="entry name" value="ParB/Sulfiredoxin"/>
    <property type="match status" value="1"/>
</dbReference>
<gene>
    <name evidence="6" type="ORF">G9H71_07915</name>
</gene>
<comment type="caution">
    <text evidence="6">The sequence shown here is derived from an EMBL/GenBank/DDBJ whole genome shotgun (WGS) entry which is preliminary data.</text>
</comment>
<sequence length="515" mass="54272">MAPTSRRGRGLEGSAVAALSRRPVPAAREESVPARSGGLVAALQRPRPDAAQGRTVLDVLLRDIAENPDNPRSTLGDLAELADSIRESGVQQPATLVPAAAWVASHPDHAAAVAGRSYVVVMGHRRRAASELAQRDTLPAIVREDLADPVEALVAAGLENLHREDLTPLDEARQYAALAERKVSQRDIARRLGVAQSQVSKRLALLRLAPDAQRDLADGALSLADAAALAALPDAQAEAAYALAKERSLPVASAAQELTRRAEAERAVARAQEQAAREAVPLVDPAAEWDADEAEARRLHAEDEVAAARAEGALVAVATPQGLDYYTTVAPAAGGDARPASAADDERERRRAAKARAAACAALVQAPPDARAMLRELADATLRRRADSAGALKLVHGWLGRTIGDTYAKDPEVWRDSLAAGPDRQHAWAAWAMTVAADELSARAPRGDWGPRQAMHLQRLMDSAGYAPTAWELRRLEAARTPDAGSPDANSPDAGSHYAGDSGGINVETAAGDIP</sequence>
<dbReference type="InterPro" id="IPR004437">
    <property type="entry name" value="ParB/RepB/Spo0J"/>
</dbReference>
<evidence type="ECO:0000256" key="2">
    <source>
        <dbReference type="ARBA" id="ARBA00022829"/>
    </source>
</evidence>
<feature type="coiled-coil region" evidence="3">
    <location>
        <begin position="254"/>
        <end position="311"/>
    </location>
</feature>
<evidence type="ECO:0000259" key="5">
    <source>
        <dbReference type="SMART" id="SM00470"/>
    </source>
</evidence>
<keyword evidence="2" id="KW-0159">Chromosome partition</keyword>
<dbReference type="RefSeq" id="WP_166280390.1">
    <property type="nucleotide sequence ID" value="NZ_JAANNP010000002.1"/>
</dbReference>
<evidence type="ECO:0000256" key="1">
    <source>
        <dbReference type="ARBA" id="ARBA00006295"/>
    </source>
</evidence>
<dbReference type="NCBIfam" id="TIGR00180">
    <property type="entry name" value="parB_part"/>
    <property type="match status" value="1"/>
</dbReference>
<feature type="domain" description="ParB-like N-terminal" evidence="5">
    <location>
        <begin position="57"/>
        <end position="161"/>
    </location>
</feature>
<dbReference type="InterPro" id="IPR003115">
    <property type="entry name" value="ParB_N"/>
</dbReference>
<dbReference type="PANTHER" id="PTHR33375:SF1">
    <property type="entry name" value="CHROMOSOME-PARTITIONING PROTEIN PARB-RELATED"/>
    <property type="match status" value="1"/>
</dbReference>
<dbReference type="Gene3D" id="1.10.10.2830">
    <property type="match status" value="1"/>
</dbReference>
<evidence type="ECO:0000313" key="6">
    <source>
        <dbReference type="EMBL" id="NHC13705.1"/>
    </source>
</evidence>
<proteinExistence type="inferred from homology"/>
<comment type="similarity">
    <text evidence="1">Belongs to the ParB family.</text>
</comment>
<protein>
    <submittedName>
        <fullName evidence="6">ParB/RepB/Spo0J family partition protein</fullName>
    </submittedName>
</protein>
<keyword evidence="7" id="KW-1185">Reference proteome</keyword>
<dbReference type="InterPro" id="IPR050336">
    <property type="entry name" value="Chromosome_partition/occlusion"/>
</dbReference>
<reference evidence="6 7" key="1">
    <citation type="submission" date="2020-03" db="EMBL/GenBank/DDBJ databases">
        <title>Two novel Motilibacter sp.</title>
        <authorList>
            <person name="Liu S."/>
        </authorList>
    </citation>
    <scope>NUCLEOTIDE SEQUENCE [LARGE SCALE GENOMIC DNA]</scope>
    <source>
        <strain evidence="6 7">E257</strain>
    </source>
</reference>
<dbReference type="SUPFAM" id="SSF109709">
    <property type="entry name" value="KorB DNA-binding domain-like"/>
    <property type="match status" value="1"/>
</dbReference>
<dbReference type="InterPro" id="IPR041468">
    <property type="entry name" value="HTH_ParB/Spo0J"/>
</dbReference>
<feature type="region of interest" description="Disordered" evidence="4">
    <location>
        <begin position="480"/>
        <end position="515"/>
    </location>
</feature>
<dbReference type="Pfam" id="PF02195">
    <property type="entry name" value="ParB_N"/>
    <property type="match status" value="1"/>
</dbReference>
<organism evidence="6 7">
    <name type="scientific">Motilibacter deserti</name>
    <dbReference type="NCBI Taxonomy" id="2714956"/>
    <lineage>
        <taxon>Bacteria</taxon>
        <taxon>Bacillati</taxon>
        <taxon>Actinomycetota</taxon>
        <taxon>Actinomycetes</taxon>
        <taxon>Motilibacterales</taxon>
        <taxon>Motilibacteraceae</taxon>
        <taxon>Motilibacter</taxon>
    </lineage>
</organism>
<dbReference type="PANTHER" id="PTHR33375">
    <property type="entry name" value="CHROMOSOME-PARTITIONING PROTEIN PARB-RELATED"/>
    <property type="match status" value="1"/>
</dbReference>
<dbReference type="InterPro" id="IPR036086">
    <property type="entry name" value="ParB/Sulfiredoxin_sf"/>
</dbReference>
<dbReference type="SMART" id="SM00470">
    <property type="entry name" value="ParB"/>
    <property type="match status" value="1"/>
</dbReference>
<evidence type="ECO:0000256" key="3">
    <source>
        <dbReference type="SAM" id="Coils"/>
    </source>
</evidence>